<accession>A0ABR7M498</accession>
<name>A0ABR7M498_9BACT</name>
<evidence type="ECO:0000313" key="3">
    <source>
        <dbReference type="Proteomes" id="UP000765802"/>
    </source>
</evidence>
<dbReference type="EMBL" id="MBUA01000001">
    <property type="protein sequence ID" value="MBC6489674.1"/>
    <property type="molecule type" value="Genomic_DNA"/>
</dbReference>
<gene>
    <name evidence="2" type="ORF">BC349_01735</name>
</gene>
<dbReference type="Proteomes" id="UP000765802">
    <property type="component" value="Unassembled WGS sequence"/>
</dbReference>
<comment type="caution">
    <text evidence="2">The sequence shown here is derived from an EMBL/GenBank/DDBJ whole genome shotgun (WGS) entry which is preliminary data.</text>
</comment>
<dbReference type="InterPro" id="IPR029471">
    <property type="entry name" value="HNH_5"/>
</dbReference>
<sequence length="349" mass="40872">MFRLKYTEIPGNPSKINREFIGNPTNEFTEMYERFTGFYAIKNLIADDELHRRPLKLKKDRICRFCKAKYSKEEKFKSKAHLLPELIGNKYLLSDFECDKCNSLFGKYENDLANFIGVSRAFNFSNAKAGGLKFKSPDKTFIVQKDYEAADDIAKLRIESHEQENNHFTLDAENKKVTFHTIRPSYNPNNVYKSFLKMGLSVLPDELVDDYEIAFAMLQSKRKNEESDNPLYKLNVYVHPGPAFPSPMIILFEKKEKTEMVPMHIVCIMFHNYTYQLTLPLNKTDKWMFDGIKTVTVPNIPPFIDKHFAEKFGMPKGHRLNFNLDELKRNEKHDVTFSFEDFTDTRLSE</sequence>
<dbReference type="RefSeq" id="WP_187255030.1">
    <property type="nucleotide sequence ID" value="NZ_JBHULF010000006.1"/>
</dbReference>
<evidence type="ECO:0000259" key="1">
    <source>
        <dbReference type="Pfam" id="PF14279"/>
    </source>
</evidence>
<protein>
    <recommendedName>
        <fullName evidence="1">HNH endonuclease 5 domain-containing protein</fullName>
    </recommendedName>
</protein>
<keyword evidence="3" id="KW-1185">Reference proteome</keyword>
<proteinExistence type="predicted"/>
<organism evidence="2 3">
    <name type="scientific">Flavihumibacter stibioxidans</name>
    <dbReference type="NCBI Taxonomy" id="1834163"/>
    <lineage>
        <taxon>Bacteria</taxon>
        <taxon>Pseudomonadati</taxon>
        <taxon>Bacteroidota</taxon>
        <taxon>Chitinophagia</taxon>
        <taxon>Chitinophagales</taxon>
        <taxon>Chitinophagaceae</taxon>
        <taxon>Flavihumibacter</taxon>
    </lineage>
</organism>
<dbReference type="Pfam" id="PF14279">
    <property type="entry name" value="HNH_5"/>
    <property type="match status" value="1"/>
</dbReference>
<feature type="domain" description="HNH endonuclease 5" evidence="1">
    <location>
        <begin position="63"/>
        <end position="107"/>
    </location>
</feature>
<evidence type="ECO:0000313" key="2">
    <source>
        <dbReference type="EMBL" id="MBC6489674.1"/>
    </source>
</evidence>
<reference evidence="2 3" key="1">
    <citation type="submission" date="2016-07" db="EMBL/GenBank/DDBJ databases">
        <title>Genome analysis of Flavihumibacter stibioxidans YS-17.</title>
        <authorList>
            <person name="Shi K."/>
            <person name="Han Y."/>
            <person name="Wang G."/>
        </authorList>
    </citation>
    <scope>NUCLEOTIDE SEQUENCE [LARGE SCALE GENOMIC DNA]</scope>
    <source>
        <strain evidence="2 3">YS-17</strain>
    </source>
</reference>